<evidence type="ECO:0000313" key="3">
    <source>
        <dbReference type="Proteomes" id="UP000324222"/>
    </source>
</evidence>
<sequence length="101" mass="10822">MLGGVKEAGRERKGIGGRRQAGRRKGGGEDEGGTHVSGAHVIKLFWVVRVEWHGGGESELVGMKKSPHSLPSLHGSTLKIWLSLLERRRQGEGSEGKSEAG</sequence>
<dbReference type="EMBL" id="VSRR010053940">
    <property type="protein sequence ID" value="MPC80411.1"/>
    <property type="molecule type" value="Genomic_DNA"/>
</dbReference>
<keyword evidence="3" id="KW-1185">Reference proteome</keyword>
<reference evidence="2 3" key="1">
    <citation type="submission" date="2019-05" db="EMBL/GenBank/DDBJ databases">
        <title>Another draft genome of Portunus trituberculatus and its Hox gene families provides insights of decapod evolution.</title>
        <authorList>
            <person name="Jeong J.-H."/>
            <person name="Song I."/>
            <person name="Kim S."/>
            <person name="Choi T."/>
            <person name="Kim D."/>
            <person name="Ryu S."/>
            <person name="Kim W."/>
        </authorList>
    </citation>
    <scope>NUCLEOTIDE SEQUENCE [LARGE SCALE GENOMIC DNA]</scope>
    <source>
        <tissue evidence="2">Muscle</tissue>
    </source>
</reference>
<feature type="region of interest" description="Disordered" evidence="1">
    <location>
        <begin position="1"/>
        <end position="35"/>
    </location>
</feature>
<proteinExistence type="predicted"/>
<name>A0A5B7I4W3_PORTR</name>
<comment type="caution">
    <text evidence="2">The sequence shown here is derived from an EMBL/GenBank/DDBJ whole genome shotgun (WGS) entry which is preliminary data.</text>
</comment>
<gene>
    <name evidence="2" type="ORF">E2C01_074990</name>
</gene>
<organism evidence="2 3">
    <name type="scientific">Portunus trituberculatus</name>
    <name type="common">Swimming crab</name>
    <name type="synonym">Neptunus trituberculatus</name>
    <dbReference type="NCBI Taxonomy" id="210409"/>
    <lineage>
        <taxon>Eukaryota</taxon>
        <taxon>Metazoa</taxon>
        <taxon>Ecdysozoa</taxon>
        <taxon>Arthropoda</taxon>
        <taxon>Crustacea</taxon>
        <taxon>Multicrustacea</taxon>
        <taxon>Malacostraca</taxon>
        <taxon>Eumalacostraca</taxon>
        <taxon>Eucarida</taxon>
        <taxon>Decapoda</taxon>
        <taxon>Pleocyemata</taxon>
        <taxon>Brachyura</taxon>
        <taxon>Eubrachyura</taxon>
        <taxon>Portunoidea</taxon>
        <taxon>Portunidae</taxon>
        <taxon>Portuninae</taxon>
        <taxon>Portunus</taxon>
    </lineage>
</organism>
<evidence type="ECO:0000256" key="1">
    <source>
        <dbReference type="SAM" id="MobiDB-lite"/>
    </source>
</evidence>
<dbReference type="Proteomes" id="UP000324222">
    <property type="component" value="Unassembled WGS sequence"/>
</dbReference>
<protein>
    <submittedName>
        <fullName evidence="2">Uncharacterized protein</fullName>
    </submittedName>
</protein>
<dbReference type="AlphaFoldDB" id="A0A5B7I4W3"/>
<accession>A0A5B7I4W3</accession>
<evidence type="ECO:0000313" key="2">
    <source>
        <dbReference type="EMBL" id="MPC80411.1"/>
    </source>
</evidence>